<evidence type="ECO:0000313" key="2">
    <source>
        <dbReference type="EMBL" id="KAK0614352.1"/>
    </source>
</evidence>
<protein>
    <recommendedName>
        <fullName evidence="4">Arylamine N-acetyltransferase</fullName>
    </recommendedName>
</protein>
<dbReference type="InterPro" id="IPR053710">
    <property type="entry name" value="Arylamine_NAT_domain_sf"/>
</dbReference>
<dbReference type="Gene3D" id="3.30.2140.20">
    <property type="match status" value="1"/>
</dbReference>
<evidence type="ECO:0000313" key="3">
    <source>
        <dbReference type="Proteomes" id="UP001175000"/>
    </source>
</evidence>
<name>A0AA39WFC9_9PEZI</name>
<dbReference type="SUPFAM" id="SSF54001">
    <property type="entry name" value="Cysteine proteinases"/>
    <property type="match status" value="1"/>
</dbReference>
<accession>A0AA39WFC9</accession>
<dbReference type="InterPro" id="IPR001447">
    <property type="entry name" value="Arylamine_N-AcTrfase"/>
</dbReference>
<comment type="similarity">
    <text evidence="1">Belongs to the arylamine N-acetyltransferase family.</text>
</comment>
<dbReference type="InterPro" id="IPR038765">
    <property type="entry name" value="Papain-like_cys_pep_sf"/>
</dbReference>
<dbReference type="GO" id="GO:0016407">
    <property type="term" value="F:acetyltransferase activity"/>
    <property type="evidence" value="ECO:0007669"/>
    <property type="project" value="InterPro"/>
</dbReference>
<sequence length="137" mass="15867">MIPGQESEGIGSVRYWLRYEALPGHIDRDQRMWAYSYRSSNDKQWLDAYAFEEMEFLPDDFEVMGLATSTLRTSFFVQSLFCVRMVLDGEGKAVGRDMLHGDKVTKRVGGKVEVEEELKSEEERVLALQRWFGDWAG</sequence>
<proteinExistence type="inferred from homology"/>
<dbReference type="AlphaFoldDB" id="A0AA39WFC9"/>
<keyword evidence="3" id="KW-1185">Reference proteome</keyword>
<reference evidence="2" key="1">
    <citation type="submission" date="2023-06" db="EMBL/GenBank/DDBJ databases">
        <title>Genome-scale phylogeny and comparative genomics of the fungal order Sordariales.</title>
        <authorList>
            <consortium name="Lawrence Berkeley National Laboratory"/>
            <person name="Hensen N."/>
            <person name="Bonometti L."/>
            <person name="Westerberg I."/>
            <person name="Brannstrom I.O."/>
            <person name="Guillou S."/>
            <person name="Cros-Aarteil S."/>
            <person name="Calhoun S."/>
            <person name="Haridas S."/>
            <person name="Kuo A."/>
            <person name="Mondo S."/>
            <person name="Pangilinan J."/>
            <person name="Riley R."/>
            <person name="Labutti K."/>
            <person name="Andreopoulos B."/>
            <person name="Lipzen A."/>
            <person name="Chen C."/>
            <person name="Yanf M."/>
            <person name="Daum C."/>
            <person name="Ng V."/>
            <person name="Clum A."/>
            <person name="Steindorff A."/>
            <person name="Ohm R."/>
            <person name="Martin F."/>
            <person name="Silar P."/>
            <person name="Natvig D."/>
            <person name="Lalanne C."/>
            <person name="Gautier V."/>
            <person name="Ament-Velasquez S.L."/>
            <person name="Kruys A."/>
            <person name="Hutchinson M.I."/>
            <person name="Powell A.J."/>
            <person name="Barry K."/>
            <person name="Miller A.N."/>
            <person name="Grigoriev I.V."/>
            <person name="Debuchy R."/>
            <person name="Gladieux P."/>
            <person name="Thoren M.H."/>
            <person name="Johannesson H."/>
        </authorList>
    </citation>
    <scope>NUCLEOTIDE SEQUENCE</scope>
    <source>
        <strain evidence="2">CBS 606.72</strain>
    </source>
</reference>
<evidence type="ECO:0000256" key="1">
    <source>
        <dbReference type="ARBA" id="ARBA00006547"/>
    </source>
</evidence>
<dbReference type="Proteomes" id="UP001175000">
    <property type="component" value="Unassembled WGS sequence"/>
</dbReference>
<evidence type="ECO:0008006" key="4">
    <source>
        <dbReference type="Google" id="ProtNLM"/>
    </source>
</evidence>
<dbReference type="Pfam" id="PF00797">
    <property type="entry name" value="Acetyltransf_2"/>
    <property type="match status" value="1"/>
</dbReference>
<dbReference type="EMBL" id="JAULSU010000006">
    <property type="protein sequence ID" value="KAK0614352.1"/>
    <property type="molecule type" value="Genomic_DNA"/>
</dbReference>
<gene>
    <name evidence="2" type="ORF">B0T14DRAFT_570295</name>
</gene>
<comment type="caution">
    <text evidence="2">The sequence shown here is derived from an EMBL/GenBank/DDBJ whole genome shotgun (WGS) entry which is preliminary data.</text>
</comment>
<organism evidence="2 3">
    <name type="scientific">Immersiella caudata</name>
    <dbReference type="NCBI Taxonomy" id="314043"/>
    <lineage>
        <taxon>Eukaryota</taxon>
        <taxon>Fungi</taxon>
        <taxon>Dikarya</taxon>
        <taxon>Ascomycota</taxon>
        <taxon>Pezizomycotina</taxon>
        <taxon>Sordariomycetes</taxon>
        <taxon>Sordariomycetidae</taxon>
        <taxon>Sordariales</taxon>
        <taxon>Lasiosphaeriaceae</taxon>
        <taxon>Immersiella</taxon>
    </lineage>
</organism>